<evidence type="ECO:0000313" key="2">
    <source>
        <dbReference type="Proteomes" id="UP000014461"/>
    </source>
</evidence>
<keyword evidence="2" id="KW-1185">Reference proteome</keyword>
<evidence type="ECO:0000313" key="1">
    <source>
        <dbReference type="EMBL" id="GAD02712.1"/>
    </source>
</evidence>
<comment type="caution">
    <text evidence="1">The sequence shown here is derived from an EMBL/GenBank/DDBJ whole genome shotgun (WGS) entry which is preliminary data.</text>
</comment>
<reference evidence="1" key="1">
    <citation type="journal article" date="2013" name="Genome Announc.">
        <title>Draft Genome Sequence of Agarivorans albus Strain MKT 106T, an Agarolytic Marine Bacterium.</title>
        <authorList>
            <person name="Yasuike M."/>
            <person name="Nakamura Y."/>
            <person name="Kai W."/>
            <person name="Fujiwara A."/>
            <person name="Fukui Y."/>
            <person name="Satomi M."/>
            <person name="Sano M."/>
        </authorList>
    </citation>
    <scope>NUCLEOTIDE SEQUENCE [LARGE SCALE GENOMIC DNA]</scope>
</reference>
<organism evidence="1 2">
    <name type="scientific">Agarivorans albus MKT 106</name>
    <dbReference type="NCBI Taxonomy" id="1331007"/>
    <lineage>
        <taxon>Bacteria</taxon>
        <taxon>Pseudomonadati</taxon>
        <taxon>Pseudomonadota</taxon>
        <taxon>Gammaproteobacteria</taxon>
        <taxon>Alteromonadales</taxon>
        <taxon>Alteromonadaceae</taxon>
        <taxon>Agarivorans</taxon>
    </lineage>
</organism>
<accession>R9PMV1</accession>
<name>R9PMV1_AGAAL</name>
<dbReference type="Proteomes" id="UP000014461">
    <property type="component" value="Unassembled WGS sequence"/>
</dbReference>
<dbReference type="AlphaFoldDB" id="R9PMV1"/>
<dbReference type="EMBL" id="BARX01000019">
    <property type="protein sequence ID" value="GAD02712.1"/>
    <property type="molecule type" value="Genomic_DNA"/>
</dbReference>
<proteinExistence type="predicted"/>
<protein>
    <submittedName>
        <fullName evidence="1">Uncharacterized protein</fullName>
    </submittedName>
</protein>
<gene>
    <name evidence="1" type="ORF">AALB_2792</name>
</gene>
<sequence length="44" mass="4878">MTLFVQLTKELSCIDMLDNSGRVMLAASKAATIAIYCRFGFSLF</sequence>
<dbReference type="STRING" id="1331007.AALB_2792"/>